<keyword evidence="3" id="KW-1185">Reference proteome</keyword>
<organism evidence="2 3">
    <name type="scientific">Blastococcus brunescens</name>
    <dbReference type="NCBI Taxonomy" id="1564165"/>
    <lineage>
        <taxon>Bacteria</taxon>
        <taxon>Bacillati</taxon>
        <taxon>Actinomycetota</taxon>
        <taxon>Actinomycetes</taxon>
        <taxon>Geodermatophilales</taxon>
        <taxon>Geodermatophilaceae</taxon>
        <taxon>Blastococcus</taxon>
    </lineage>
</organism>
<evidence type="ECO:0000256" key="1">
    <source>
        <dbReference type="SAM" id="MobiDB-lite"/>
    </source>
</evidence>
<evidence type="ECO:0000313" key="2">
    <source>
        <dbReference type="EMBL" id="WRL66140.1"/>
    </source>
</evidence>
<sequence>MTLLERLNDGGEVFLTHTNVGGNAVLRVAIGAPATTQAHVERVWALLGEHHDFLATDFAAAAAEREAQRAAERAAAERAAAEQRAAEEAVTEAAATDSAMAEREAAEPAG</sequence>
<feature type="region of interest" description="Disordered" evidence="1">
    <location>
        <begin position="69"/>
        <end position="110"/>
    </location>
</feature>
<feature type="compositionally biased region" description="Basic and acidic residues" evidence="1">
    <location>
        <begin position="69"/>
        <end position="87"/>
    </location>
</feature>
<dbReference type="Proteomes" id="UP001324287">
    <property type="component" value="Chromosome"/>
</dbReference>
<proteinExistence type="predicted"/>
<dbReference type="InterPro" id="IPR015422">
    <property type="entry name" value="PyrdxlP-dep_Trfase_small"/>
</dbReference>
<dbReference type="Gene3D" id="3.90.1150.10">
    <property type="entry name" value="Aspartate Aminotransferase, domain 1"/>
    <property type="match status" value="1"/>
</dbReference>
<dbReference type="RefSeq" id="WP_324277457.1">
    <property type="nucleotide sequence ID" value="NZ_CP141261.1"/>
</dbReference>
<dbReference type="EMBL" id="CP141261">
    <property type="protein sequence ID" value="WRL66140.1"/>
    <property type="molecule type" value="Genomic_DNA"/>
</dbReference>
<reference evidence="2 3" key="1">
    <citation type="submission" date="2023-12" db="EMBL/GenBank/DDBJ databases">
        <title>Blastococcus brunescens sp. nov., an actonobacterium isolated from sandstone collected in sahara desert.</title>
        <authorList>
            <person name="Gtari M."/>
            <person name="Ghodhbane F."/>
        </authorList>
    </citation>
    <scope>NUCLEOTIDE SEQUENCE [LARGE SCALE GENOMIC DNA]</scope>
    <source>
        <strain evidence="2 3">BMG 8361</strain>
    </source>
</reference>
<gene>
    <name evidence="2" type="ORF">U6N30_11965</name>
</gene>
<protein>
    <submittedName>
        <fullName evidence="2">Uncharacterized protein</fullName>
    </submittedName>
</protein>
<feature type="compositionally biased region" description="Basic and acidic residues" evidence="1">
    <location>
        <begin position="100"/>
        <end position="110"/>
    </location>
</feature>
<accession>A0ABZ1B5P8</accession>
<evidence type="ECO:0000313" key="3">
    <source>
        <dbReference type="Proteomes" id="UP001324287"/>
    </source>
</evidence>
<name>A0ABZ1B5P8_9ACTN</name>